<dbReference type="VEuPathDB" id="FungiDB:UMAG_02358"/>
<organism evidence="5 6">
    <name type="scientific">Mycosarcoma maydis</name>
    <name type="common">Corn smut fungus</name>
    <name type="synonym">Ustilago maydis</name>
    <dbReference type="NCBI Taxonomy" id="5270"/>
    <lineage>
        <taxon>Eukaryota</taxon>
        <taxon>Fungi</taxon>
        <taxon>Dikarya</taxon>
        <taxon>Basidiomycota</taxon>
        <taxon>Ustilaginomycotina</taxon>
        <taxon>Ustilaginomycetes</taxon>
        <taxon>Ustilaginales</taxon>
        <taxon>Ustilaginaceae</taxon>
        <taxon>Mycosarcoma</taxon>
    </lineage>
</organism>
<dbReference type="GO" id="GO:0032153">
    <property type="term" value="C:cell division site"/>
    <property type="evidence" value="ECO:0000318"/>
    <property type="project" value="GO_Central"/>
</dbReference>
<feature type="region of interest" description="Disordered" evidence="3">
    <location>
        <begin position="501"/>
        <end position="577"/>
    </location>
</feature>
<evidence type="ECO:0000259" key="4">
    <source>
        <dbReference type="PROSITE" id="PS51072"/>
    </source>
</evidence>
<feature type="compositionally biased region" description="Low complexity" evidence="3">
    <location>
        <begin position="297"/>
        <end position="313"/>
    </location>
</feature>
<dbReference type="Gene3D" id="1.20.1270.60">
    <property type="entry name" value="Arfaptin homology (AH) domain/BAR domain"/>
    <property type="match status" value="1"/>
</dbReference>
<feature type="compositionally biased region" description="Polar residues" evidence="3">
    <location>
        <begin position="385"/>
        <end position="411"/>
    </location>
</feature>
<dbReference type="CDD" id="cd07650">
    <property type="entry name" value="F-BAR_Syp1p_like"/>
    <property type="match status" value="1"/>
</dbReference>
<gene>
    <name evidence="5" type="ORF">UMAG_02358</name>
</gene>
<feature type="region of interest" description="Disordered" evidence="3">
    <location>
        <begin position="359"/>
        <end position="483"/>
    </location>
</feature>
<sequence>MTEPEPGAAFAPGAYANAFVPGKPRDSASLIQQRLRKAKLFNEELADYFAARRELEDTYLKQLQKISKRNFLSDPSSIPPSYAPVYERLVQELAEVASAHAEFEKRIAQDCEAPIRNASSQGEWSRIKDHDDSLSNTLRELNSLESQLQKDTKKLEAASSKKASQANAKVQETERAIAQTMEIWETEAPFAFEAYQRIDAHRLELLKESVAKFETAQSDAAQRIMSSSEKTMQQCLTFDTQADMQDFILKNGVVVGASATSSARNRTPSTSRPSAVAVAGAAPSVALNRSSSVTGRSIISRSGADSSARAGRSNGAGMGEFGASTASIHSADRTMGSSTQDATPTKSAGSALKNAFSRFGRARSNKDSSNTQTIYGGLPDEPADSSFSSVNRSGTLRQNSITAGASSSSRNAAPLSASGDDSIDSMAPASAGGLMAPLTPSTAPTKKTSATVPAIHLPSSSTAAPLVDSEGFSIPPPDRKPWETAAVGGAAVSSATAGATAGSSLLDNDSQDDSRDTFDSSVNNRVGSMNISSQPITEDASKEKAALERMKSTLLTSGPPSRRGTTRRDRRDVRNTTYNPAFTTVASSSGDDSSRLSQFGVLTASPQTSVPGSPSPFGTQSTFTGTAGVGQHRTQSIASVASSTANNNPFENSSTTSPIKASLSERVNAIFVGREIAKVMVVGELSIAVGSSLAGTVKPVHIRIEAFEQLEKAAPNPAFLQAVPGGSTPGEYLLDVKSLLEQGVTSGLPSSGSQAVVLKYQVHISESRKSEYVPLSLHAQWRCEPHQTSLLMTYTPNSACRFSTVDAGESSATVLQDLQFAVQIQPSTVNNIMSKPTATFVSETKSLFWKLNDKISLTSPSSEVHKLLARCQIEGAQTVPTPVHLKWKIIGKTISSLGVVTLGEAVDALKIDEVVRTCVAGKFIASP</sequence>
<dbReference type="GO" id="GO:0032185">
    <property type="term" value="P:septin cytoskeleton organization"/>
    <property type="evidence" value="ECO:0000318"/>
    <property type="project" value="GO_Central"/>
</dbReference>
<dbReference type="InterPro" id="IPR001060">
    <property type="entry name" value="FCH_dom"/>
</dbReference>
<dbReference type="GO" id="GO:0030139">
    <property type="term" value="C:endocytic vesicle"/>
    <property type="evidence" value="ECO:0000318"/>
    <property type="project" value="GO_Central"/>
</dbReference>
<dbReference type="InterPro" id="IPR027267">
    <property type="entry name" value="AH/BAR_dom_sf"/>
</dbReference>
<feature type="coiled-coil region" evidence="2">
    <location>
        <begin position="86"/>
        <end position="183"/>
    </location>
</feature>
<dbReference type="Pfam" id="PF00611">
    <property type="entry name" value="FCH"/>
    <property type="match status" value="1"/>
</dbReference>
<dbReference type="GO" id="GO:0006897">
    <property type="term" value="P:endocytosis"/>
    <property type="evidence" value="ECO:0007669"/>
    <property type="project" value="UniProtKB-KW"/>
</dbReference>
<dbReference type="CDD" id="cd09257">
    <property type="entry name" value="AP_muniscins_like_MHD"/>
    <property type="match status" value="1"/>
</dbReference>
<dbReference type="SUPFAM" id="SSF103657">
    <property type="entry name" value="BAR/IMD domain-like"/>
    <property type="match status" value="1"/>
</dbReference>
<dbReference type="GO" id="GO:0005886">
    <property type="term" value="C:plasma membrane"/>
    <property type="evidence" value="ECO:0000318"/>
    <property type="project" value="GO_Central"/>
</dbReference>
<name>A0A0D1E1L9_MYCMD</name>
<dbReference type="OMA" id="FQTHEVD"/>
<evidence type="ECO:0000313" key="6">
    <source>
        <dbReference type="Proteomes" id="UP000000561"/>
    </source>
</evidence>
<feature type="compositionally biased region" description="Polar residues" evidence="3">
    <location>
        <begin position="522"/>
        <end position="536"/>
    </location>
</feature>
<keyword evidence="2" id="KW-0175">Coiled coil</keyword>
<dbReference type="GO" id="GO:0005737">
    <property type="term" value="C:cytoplasm"/>
    <property type="evidence" value="ECO:0000318"/>
    <property type="project" value="GO_Central"/>
</dbReference>
<evidence type="ECO:0000256" key="1">
    <source>
        <dbReference type="ARBA" id="ARBA00022583"/>
    </source>
</evidence>
<feature type="region of interest" description="Disordered" evidence="3">
    <location>
        <begin position="604"/>
        <end position="627"/>
    </location>
</feature>
<dbReference type="AlphaFoldDB" id="A0A0D1E1L9"/>
<reference evidence="5 6" key="1">
    <citation type="journal article" date="2006" name="Nature">
        <title>Insights from the genome of the biotrophic fungal plant pathogen Ustilago maydis.</title>
        <authorList>
            <person name="Kamper J."/>
            <person name="Kahmann R."/>
            <person name="Bolker M."/>
            <person name="Ma L.J."/>
            <person name="Brefort T."/>
            <person name="Saville B.J."/>
            <person name="Banuett F."/>
            <person name="Kronstad J.W."/>
            <person name="Gold S.E."/>
            <person name="Muller O."/>
            <person name="Perlin M.H."/>
            <person name="Wosten H.A."/>
            <person name="de Vries R."/>
            <person name="Ruiz-Herrera J."/>
            <person name="Reynaga-Pena C.G."/>
            <person name="Snetselaar K."/>
            <person name="McCann M."/>
            <person name="Perez-Martin J."/>
            <person name="Feldbrugge M."/>
            <person name="Basse C.W."/>
            <person name="Steinberg G."/>
            <person name="Ibeas J.I."/>
            <person name="Holloman W."/>
            <person name="Guzman P."/>
            <person name="Farman M."/>
            <person name="Stajich J.E."/>
            <person name="Sentandreu R."/>
            <person name="Gonzalez-Prieto J.M."/>
            <person name="Kennell J.C."/>
            <person name="Molina L."/>
            <person name="Schirawski J."/>
            <person name="Mendoza-Mendoza A."/>
            <person name="Greilinger D."/>
            <person name="Munch K."/>
            <person name="Rossel N."/>
            <person name="Scherer M."/>
            <person name="Vranes M."/>
            <person name="Ladendorf O."/>
            <person name="Vincon V."/>
            <person name="Fuchs U."/>
            <person name="Sandrock B."/>
            <person name="Meng S."/>
            <person name="Ho E.C."/>
            <person name="Cahill M.J."/>
            <person name="Boyce K.J."/>
            <person name="Klose J."/>
            <person name="Klosterman S.J."/>
            <person name="Deelstra H.J."/>
            <person name="Ortiz-Castellanos L."/>
            <person name="Li W."/>
            <person name="Sanchez-Alonso P."/>
            <person name="Schreier P.H."/>
            <person name="Hauser-Hahn I."/>
            <person name="Vaupel M."/>
            <person name="Koopmann E."/>
            <person name="Friedrich G."/>
            <person name="Voss H."/>
            <person name="Schluter T."/>
            <person name="Margolis J."/>
            <person name="Platt D."/>
            <person name="Swimmer C."/>
            <person name="Gnirke A."/>
            <person name="Chen F."/>
            <person name="Vysotskaia V."/>
            <person name="Mannhaupt G."/>
            <person name="Guldener U."/>
            <person name="Munsterkotter M."/>
            <person name="Haase D."/>
            <person name="Oesterheld M."/>
            <person name="Mewes H.W."/>
            <person name="Mauceli E.W."/>
            <person name="DeCaprio D."/>
            <person name="Wade C.M."/>
            <person name="Butler J."/>
            <person name="Young S."/>
            <person name="Jaffe D.B."/>
            <person name="Calvo S."/>
            <person name="Nusbaum C."/>
            <person name="Galagan J."/>
            <person name="Birren B.W."/>
        </authorList>
    </citation>
    <scope>NUCLEOTIDE SEQUENCE [LARGE SCALE GENOMIC DNA]</scope>
    <source>
        <strain evidence="6">DSM 14603 / FGSC 9021 / UM521</strain>
    </source>
</reference>
<dbReference type="InParanoid" id="A0A0D1E1L9"/>
<dbReference type="EMBL" id="CM003144">
    <property type="protein sequence ID" value="KIS69836.1"/>
    <property type="molecule type" value="Genomic_DNA"/>
</dbReference>
<dbReference type="PROSITE" id="PS51072">
    <property type="entry name" value="MHD"/>
    <property type="match status" value="1"/>
</dbReference>
<dbReference type="PANTHER" id="PTHR23065:SF54">
    <property type="entry name" value="SUPPRESSOR OF YEAST PROFILIN DELETION"/>
    <property type="match status" value="1"/>
</dbReference>
<dbReference type="InterPro" id="IPR028565">
    <property type="entry name" value="MHD"/>
</dbReference>
<dbReference type="OrthoDB" id="1875751at2759"/>
<feature type="compositionally biased region" description="Polar residues" evidence="3">
    <location>
        <begin position="439"/>
        <end position="451"/>
    </location>
</feature>
<dbReference type="Proteomes" id="UP000000561">
    <property type="component" value="Chromosome 5"/>
</dbReference>
<evidence type="ECO:0000313" key="5">
    <source>
        <dbReference type="EMBL" id="KIS69836.1"/>
    </source>
</evidence>
<dbReference type="GeneID" id="23563124"/>
<evidence type="ECO:0000256" key="2">
    <source>
        <dbReference type="SAM" id="Coils"/>
    </source>
</evidence>
<dbReference type="PANTHER" id="PTHR23065">
    <property type="entry name" value="PROLINE-SERINE-THREONINE PHOSPHATASE INTERACTING PROTEIN 1"/>
    <property type="match status" value="1"/>
</dbReference>
<feature type="domain" description="MHD" evidence="4">
    <location>
        <begin position="656"/>
        <end position="927"/>
    </location>
</feature>
<feature type="region of interest" description="Disordered" evidence="3">
    <location>
        <begin position="297"/>
        <end position="322"/>
    </location>
</feature>
<dbReference type="Pfam" id="PF10291">
    <property type="entry name" value="muHD"/>
    <property type="match status" value="1"/>
</dbReference>
<dbReference type="FunCoup" id="A0A0D1E1L9">
    <property type="interactions" value="13"/>
</dbReference>
<dbReference type="KEGG" id="uma:UMAG_02358"/>
<dbReference type="InterPro" id="IPR018808">
    <property type="entry name" value="Muniscin_C"/>
</dbReference>
<feature type="compositionally biased region" description="Basic and acidic residues" evidence="3">
    <location>
        <begin position="539"/>
        <end position="551"/>
    </location>
</feature>
<accession>A0A0D1E1L9</accession>
<keyword evidence="1" id="KW-0254">Endocytosis</keyword>
<dbReference type="eggNOG" id="KOG2398">
    <property type="taxonomic scope" value="Eukaryota"/>
</dbReference>
<keyword evidence="6" id="KW-1185">Reference proteome</keyword>
<dbReference type="STRING" id="237631.A0A0D1E1L9"/>
<proteinExistence type="predicted"/>
<feature type="compositionally biased region" description="Polar residues" evidence="3">
    <location>
        <begin position="604"/>
        <end position="625"/>
    </location>
</feature>
<dbReference type="RefSeq" id="XP_011388665.1">
    <property type="nucleotide sequence ID" value="XM_011390363.1"/>
</dbReference>
<protein>
    <recommendedName>
        <fullName evidence="4">MHD domain-containing protein</fullName>
    </recommendedName>
</protein>
<evidence type="ECO:0000256" key="3">
    <source>
        <dbReference type="SAM" id="MobiDB-lite"/>
    </source>
</evidence>